<comment type="caution">
    <text evidence="14">The sequence shown here is derived from an EMBL/GenBank/DDBJ whole genome shotgun (WGS) entry which is preliminary data.</text>
</comment>
<dbReference type="PANTHER" id="PTHR38011">
    <property type="entry name" value="DIHYDROFOLATE REDUCTASE FAMILY PROTEIN (AFU_ORTHOLOGUE AFUA_8G06820)"/>
    <property type="match status" value="1"/>
</dbReference>
<evidence type="ECO:0000256" key="12">
    <source>
        <dbReference type="ARBA" id="ARBA00049020"/>
    </source>
</evidence>
<sequence>MAEVLHFPAEDAAKLEAYLPPRHSSLTTSESSQRPFVTLTFATSLDSSLALAPGVRTALSGPQSKAMTHYLRSRHDAILVGVGTAVADDPGLNCRIAGDESGTTVSSHQPRPIVIDPQDRWALTHDSRVLATQRRGFGLAPFIVTAVREPDEVKRQLLESHGGKYIILAANGDDGSTRFSWADVLASIASNGLQSVMIEGGGSIINTLLAPQNSHLVDSVIVTIAPTWLGRGGVVVSPDRVYDTNHQATAAARLSDVKWQPLGDDVVLCGRLHS</sequence>
<evidence type="ECO:0000313" key="14">
    <source>
        <dbReference type="EMBL" id="KAL1902610.1"/>
    </source>
</evidence>
<dbReference type="Proteomes" id="UP001583186">
    <property type="component" value="Unassembled WGS sequence"/>
</dbReference>
<keyword evidence="15" id="KW-1185">Reference proteome</keyword>
<accession>A0ABR3ZRA7</accession>
<dbReference type="EC" id="1.1.1.302" evidence="4"/>
<evidence type="ECO:0000256" key="6">
    <source>
        <dbReference type="ARBA" id="ARBA00022619"/>
    </source>
</evidence>
<evidence type="ECO:0000313" key="15">
    <source>
        <dbReference type="Proteomes" id="UP001583186"/>
    </source>
</evidence>
<evidence type="ECO:0000256" key="2">
    <source>
        <dbReference type="ARBA" id="ARBA00005104"/>
    </source>
</evidence>
<keyword evidence="6" id="KW-0686">Riboflavin biosynthesis</keyword>
<dbReference type="PANTHER" id="PTHR38011:SF7">
    <property type="entry name" value="2,5-DIAMINO-6-RIBOSYLAMINO-4(3H)-PYRIMIDINONE 5'-PHOSPHATE REDUCTASE"/>
    <property type="match status" value="1"/>
</dbReference>
<dbReference type="SUPFAM" id="SSF53597">
    <property type="entry name" value="Dihydrofolate reductase-like"/>
    <property type="match status" value="1"/>
</dbReference>
<evidence type="ECO:0000256" key="11">
    <source>
        <dbReference type="ARBA" id="ARBA00047550"/>
    </source>
</evidence>
<keyword evidence="8 14" id="KW-0560">Oxidoreductase</keyword>
<dbReference type="EMBL" id="JAWCUI010000004">
    <property type="protein sequence ID" value="KAL1902610.1"/>
    <property type="molecule type" value="Genomic_DNA"/>
</dbReference>
<comment type="similarity">
    <text evidence="3">Belongs to the HTP reductase family.</text>
</comment>
<evidence type="ECO:0000259" key="13">
    <source>
        <dbReference type="Pfam" id="PF01872"/>
    </source>
</evidence>
<name>A0ABR3ZRA7_9PEZI</name>
<reference evidence="14 15" key="1">
    <citation type="journal article" date="2024" name="IMA Fungus">
        <title>IMA Genome - F19 : A genome assembly and annotation guide to empower mycologists, including annotated draft genome sequences of Ceratocystis pirilliformis, Diaporthe australafricana, Fusarium ophioides, Paecilomyces lecythidis, and Sporothrix stenoceras.</title>
        <authorList>
            <person name="Aylward J."/>
            <person name="Wilson A.M."/>
            <person name="Visagie C.M."/>
            <person name="Spraker J."/>
            <person name="Barnes I."/>
            <person name="Buitendag C."/>
            <person name="Ceriani C."/>
            <person name="Del Mar Angel L."/>
            <person name="du Plessis D."/>
            <person name="Fuchs T."/>
            <person name="Gasser K."/>
            <person name="Kramer D."/>
            <person name="Li W."/>
            <person name="Munsamy K."/>
            <person name="Piso A."/>
            <person name="Price J.L."/>
            <person name="Sonnekus B."/>
            <person name="Thomas C."/>
            <person name="van der Nest A."/>
            <person name="van Dijk A."/>
            <person name="van Heerden A."/>
            <person name="van Vuuren N."/>
            <person name="Yilmaz N."/>
            <person name="Duong T.A."/>
            <person name="van der Merwe N.A."/>
            <person name="Wingfield M.J."/>
            <person name="Wingfield B.D."/>
        </authorList>
    </citation>
    <scope>NUCLEOTIDE SEQUENCE [LARGE SCALE GENOMIC DNA]</scope>
    <source>
        <strain evidence="14 15">CMW 5346</strain>
    </source>
</reference>
<evidence type="ECO:0000256" key="1">
    <source>
        <dbReference type="ARBA" id="ARBA00003555"/>
    </source>
</evidence>
<protein>
    <recommendedName>
        <fullName evidence="5">2,5-diamino-6-ribosylamino-4(3H)-pyrimidinone 5'-phosphate reductase</fullName>
        <ecNumber evidence="4">1.1.1.302</ecNumber>
    </recommendedName>
    <alternativeName>
        <fullName evidence="10">2,5-diamino-6-(5-phospho-D-ribosylamino)pyrimidin-4(3H)-one reductase</fullName>
    </alternativeName>
    <alternativeName>
        <fullName evidence="9">2,5-diamino-6-ribitylamino-4(3H)-pyrimidinone 5'-phosphate synthase</fullName>
    </alternativeName>
</protein>
<organism evidence="14 15">
    <name type="scientific">Sporothrix stenoceras</name>
    <dbReference type="NCBI Taxonomy" id="5173"/>
    <lineage>
        <taxon>Eukaryota</taxon>
        <taxon>Fungi</taxon>
        <taxon>Dikarya</taxon>
        <taxon>Ascomycota</taxon>
        <taxon>Pezizomycotina</taxon>
        <taxon>Sordariomycetes</taxon>
        <taxon>Sordariomycetidae</taxon>
        <taxon>Ophiostomatales</taxon>
        <taxon>Ophiostomataceae</taxon>
        <taxon>Sporothrix</taxon>
    </lineage>
</organism>
<dbReference type="GO" id="GO:0016491">
    <property type="term" value="F:oxidoreductase activity"/>
    <property type="evidence" value="ECO:0007669"/>
    <property type="project" value="UniProtKB-KW"/>
</dbReference>
<dbReference type="Gene3D" id="3.40.430.10">
    <property type="entry name" value="Dihydrofolate Reductase, subunit A"/>
    <property type="match status" value="1"/>
</dbReference>
<dbReference type="InterPro" id="IPR002734">
    <property type="entry name" value="RibDG_C"/>
</dbReference>
<proteinExistence type="inferred from homology"/>
<dbReference type="Pfam" id="PF01872">
    <property type="entry name" value="RibD_C"/>
    <property type="match status" value="1"/>
</dbReference>
<dbReference type="InterPro" id="IPR024072">
    <property type="entry name" value="DHFR-like_dom_sf"/>
</dbReference>
<comment type="catalytic activity">
    <reaction evidence="12">
        <text>2,5-diamino-6-(1-D-ribitylamino)pyrimidin-4(3H)-one 5'-phosphate + NADP(+) = 2,5-diamino-6-(1-D-ribosylamino)pyrimidin-4(3H)-one 5'-phosphate + NADPH + H(+)</text>
        <dbReference type="Rhea" id="RHEA:27278"/>
        <dbReference type="ChEBI" id="CHEBI:15378"/>
        <dbReference type="ChEBI" id="CHEBI:57783"/>
        <dbReference type="ChEBI" id="CHEBI:58349"/>
        <dbReference type="ChEBI" id="CHEBI:58890"/>
        <dbReference type="ChEBI" id="CHEBI:59545"/>
        <dbReference type="EC" id="1.1.1.302"/>
    </reaction>
</comment>
<evidence type="ECO:0000256" key="4">
    <source>
        <dbReference type="ARBA" id="ARBA00012851"/>
    </source>
</evidence>
<keyword evidence="7" id="KW-0521">NADP</keyword>
<evidence type="ECO:0000256" key="7">
    <source>
        <dbReference type="ARBA" id="ARBA00022857"/>
    </source>
</evidence>
<evidence type="ECO:0000256" key="3">
    <source>
        <dbReference type="ARBA" id="ARBA00009723"/>
    </source>
</evidence>
<evidence type="ECO:0000256" key="9">
    <source>
        <dbReference type="ARBA" id="ARBA00030073"/>
    </source>
</evidence>
<gene>
    <name evidence="14" type="primary">RIB7</name>
    <name evidence="14" type="ORF">Sste5346_001052</name>
</gene>
<comment type="pathway">
    <text evidence="2">Cofactor biosynthesis; riboflavin biosynthesis.</text>
</comment>
<dbReference type="InterPro" id="IPR050765">
    <property type="entry name" value="Riboflavin_Biosynth_HTPR"/>
</dbReference>
<comment type="function">
    <text evidence="1">Catalyzes an early step in riboflavin biosynthesis, the NADPH-dependent reduction of the ribose side chain of 2,5-diamino-6-ribosylamino-4(3H)-pyrimidinone 5'-phosphate, yielding 2,5-diamino-6-ribitylamino-4(3H)-pyrimidinone 5'-phosphate.</text>
</comment>
<feature type="domain" description="Bacterial bifunctional deaminase-reductase C-terminal" evidence="13">
    <location>
        <begin position="35"/>
        <end position="268"/>
    </location>
</feature>
<evidence type="ECO:0000256" key="5">
    <source>
        <dbReference type="ARBA" id="ARBA00015035"/>
    </source>
</evidence>
<evidence type="ECO:0000256" key="8">
    <source>
        <dbReference type="ARBA" id="ARBA00023002"/>
    </source>
</evidence>
<comment type="catalytic activity">
    <reaction evidence="11">
        <text>2,5-diamino-6-(1-D-ribitylamino)pyrimidin-4(3H)-one 5'-phosphate + NAD(+) = 2,5-diamino-6-(1-D-ribosylamino)pyrimidin-4(3H)-one 5'-phosphate + NADH + H(+)</text>
        <dbReference type="Rhea" id="RHEA:27274"/>
        <dbReference type="ChEBI" id="CHEBI:15378"/>
        <dbReference type="ChEBI" id="CHEBI:57540"/>
        <dbReference type="ChEBI" id="CHEBI:57945"/>
        <dbReference type="ChEBI" id="CHEBI:58890"/>
        <dbReference type="ChEBI" id="CHEBI:59545"/>
        <dbReference type="EC" id="1.1.1.302"/>
    </reaction>
</comment>
<evidence type="ECO:0000256" key="10">
    <source>
        <dbReference type="ARBA" id="ARBA00031630"/>
    </source>
</evidence>